<feature type="transmembrane region" description="Helical" evidence="1">
    <location>
        <begin position="107"/>
        <end position="132"/>
    </location>
</feature>
<feature type="transmembrane region" description="Helical" evidence="1">
    <location>
        <begin position="64"/>
        <end position="87"/>
    </location>
</feature>
<protein>
    <submittedName>
        <fullName evidence="2">Uncharacterized protein</fullName>
    </submittedName>
</protein>
<organism evidence="2">
    <name type="scientific">marine metagenome</name>
    <dbReference type="NCBI Taxonomy" id="408172"/>
    <lineage>
        <taxon>unclassified sequences</taxon>
        <taxon>metagenomes</taxon>
        <taxon>ecological metagenomes</taxon>
    </lineage>
</organism>
<dbReference type="EMBL" id="UINC01079670">
    <property type="protein sequence ID" value="SVC21890.1"/>
    <property type="molecule type" value="Genomic_DNA"/>
</dbReference>
<evidence type="ECO:0000313" key="2">
    <source>
        <dbReference type="EMBL" id="SVC21890.1"/>
    </source>
</evidence>
<evidence type="ECO:0000256" key="1">
    <source>
        <dbReference type="SAM" id="Phobius"/>
    </source>
</evidence>
<feature type="transmembrane region" description="Helical" evidence="1">
    <location>
        <begin position="34"/>
        <end position="52"/>
    </location>
</feature>
<sequence>MFQHALRLAAMPALIALFLTPTRFFLELAGLPQNVIFIIGLLWLTLVVAAYWGIKLPDEEHPYLLLLLSLVIFSPVSRVPVFVLWWITKTWGLGTHYDSFDNWSQALVGQLVYGSLVQIIPGGLLGSLTLAINRHRTAVMV</sequence>
<keyword evidence="1" id="KW-0812">Transmembrane</keyword>
<reference evidence="2" key="1">
    <citation type="submission" date="2018-05" db="EMBL/GenBank/DDBJ databases">
        <authorList>
            <person name="Lanie J.A."/>
            <person name="Ng W.-L."/>
            <person name="Kazmierczak K.M."/>
            <person name="Andrzejewski T.M."/>
            <person name="Davidsen T.M."/>
            <person name="Wayne K.J."/>
            <person name="Tettelin H."/>
            <person name="Glass J.I."/>
            <person name="Rusch D."/>
            <person name="Podicherti R."/>
            <person name="Tsui H.-C.T."/>
            <person name="Winkler M.E."/>
        </authorList>
    </citation>
    <scope>NUCLEOTIDE SEQUENCE</scope>
</reference>
<gene>
    <name evidence="2" type="ORF">METZ01_LOCUS274744</name>
</gene>
<accession>A0A382KBP9</accession>
<name>A0A382KBP9_9ZZZZ</name>
<dbReference type="AlphaFoldDB" id="A0A382KBP9"/>
<keyword evidence="1" id="KW-0472">Membrane</keyword>
<keyword evidence="1" id="KW-1133">Transmembrane helix</keyword>
<proteinExistence type="predicted"/>